<evidence type="ECO:0000256" key="1">
    <source>
        <dbReference type="SAM" id="MobiDB-lite"/>
    </source>
</evidence>
<proteinExistence type="predicted"/>
<name>A0A7R9F433_9NEOP</name>
<feature type="region of interest" description="Disordered" evidence="1">
    <location>
        <begin position="115"/>
        <end position="137"/>
    </location>
</feature>
<feature type="compositionally biased region" description="Basic and acidic residues" evidence="1">
    <location>
        <begin position="1"/>
        <end position="16"/>
    </location>
</feature>
<organism evidence="2">
    <name type="scientific">Timema bartmani</name>
    <dbReference type="NCBI Taxonomy" id="61472"/>
    <lineage>
        <taxon>Eukaryota</taxon>
        <taxon>Metazoa</taxon>
        <taxon>Ecdysozoa</taxon>
        <taxon>Arthropoda</taxon>
        <taxon>Hexapoda</taxon>
        <taxon>Insecta</taxon>
        <taxon>Pterygota</taxon>
        <taxon>Neoptera</taxon>
        <taxon>Polyneoptera</taxon>
        <taxon>Phasmatodea</taxon>
        <taxon>Timematodea</taxon>
        <taxon>Timematoidea</taxon>
        <taxon>Timematidae</taxon>
        <taxon>Timema</taxon>
    </lineage>
</organism>
<accession>A0A7R9F433</accession>
<dbReference type="EMBL" id="OD568161">
    <property type="protein sequence ID" value="CAD7446642.1"/>
    <property type="molecule type" value="Genomic_DNA"/>
</dbReference>
<dbReference type="AlphaFoldDB" id="A0A7R9F433"/>
<sequence>MPDKKVPSKHKVEAITRHTGPSPQSYSLPPLVGYQKHAPTHYKNPAWVYGPDKGKEKSLVSYSPGPKYKIDPDITRFGRNAKVPAYIGIKLPSQSKYLPKDAHRIHGTSVFSHPAEEYKTPAPNAYAPENSRDGTKTRAPAWNHAYRTDLIKQDQTPGPGAYDHKPDWAAPLTRTSSGLPAPPTTASLTPAFTSLGHLIILKRAGTTHLTPRRQTAALRAIDYRAGKRPPAWVFGDKHSPYLTPLILPEDDTYPSPVVNKKHLKDPCRPNRPPICEKKPCVCKPTKVVCRPIKTS</sequence>
<evidence type="ECO:0008006" key="3">
    <source>
        <dbReference type="Google" id="ProtNLM"/>
    </source>
</evidence>
<reference evidence="2" key="1">
    <citation type="submission" date="2020-11" db="EMBL/GenBank/DDBJ databases">
        <authorList>
            <person name="Tran Van P."/>
        </authorList>
    </citation>
    <scope>NUCLEOTIDE SEQUENCE</scope>
</reference>
<evidence type="ECO:0000313" key="2">
    <source>
        <dbReference type="EMBL" id="CAD7446642.1"/>
    </source>
</evidence>
<feature type="region of interest" description="Disordered" evidence="1">
    <location>
        <begin position="1"/>
        <end position="32"/>
    </location>
</feature>
<protein>
    <recommendedName>
        <fullName evidence="3">Outer dense fiber protein 3</fullName>
    </recommendedName>
</protein>
<gene>
    <name evidence="2" type="ORF">TBIB3V08_LOCUS8969</name>
</gene>